<dbReference type="GO" id="GO:0050135">
    <property type="term" value="F:NADP+ nucleosidase activity"/>
    <property type="evidence" value="ECO:0007669"/>
    <property type="project" value="InterPro"/>
</dbReference>
<organism evidence="2 3">
    <name type="scientific">Rhodococcus erythropolis</name>
    <name type="common">Arthrobacter picolinophilus</name>
    <dbReference type="NCBI Taxonomy" id="1833"/>
    <lineage>
        <taxon>Bacteria</taxon>
        <taxon>Bacillati</taxon>
        <taxon>Actinomycetota</taxon>
        <taxon>Actinomycetes</taxon>
        <taxon>Mycobacteriales</taxon>
        <taxon>Nocardiaceae</taxon>
        <taxon>Rhodococcus</taxon>
        <taxon>Rhodococcus erythropolis group</taxon>
    </lineage>
</organism>
<sequence>MSQNLVDELKAVVDDLRVLVHESANPPFEADLSKVEDAAREVQDSWSGSNLGYQSRVYYEGFRRPPAGAHFSREWGFTGRFQGTTGDWKQYDRDVALAQIHDRAGVQNLDHLAEKVTDAKRRFAQAKSAVASILTTYLETRADKYIKDIDEKVQAVSIPSFTALVRVQMITPNSVSRDTVAVGQGWQSAPHQDVLAHVVELRAPYVAAGEIADLADSAISHLIRNQISPAAVSVAQLGSRIFIGHGRSPLWRELKDYIQDTLGLPVDEFNKVQTAGITTVARLTDMLDHAAFAFLVMTAEDETADGKMTARANVIHEVGLFQGRLGFAKAIILIEEGCEDFSNVNGLTQLRFPKGRLAAQFHSVQQVLKREGLL</sequence>
<proteinExistence type="predicted"/>
<name>A0A5N5E5B3_RHOER</name>
<dbReference type="Pfam" id="PF10137">
    <property type="entry name" value="CAP12-PCTIR_TIR"/>
    <property type="match status" value="1"/>
</dbReference>
<dbReference type="InterPro" id="IPR019302">
    <property type="entry name" value="CAP12/PCTIR_TIR_dom"/>
</dbReference>
<evidence type="ECO:0000313" key="3">
    <source>
        <dbReference type="Proteomes" id="UP000325576"/>
    </source>
</evidence>
<dbReference type="Proteomes" id="UP000325576">
    <property type="component" value="Unassembled WGS sequence"/>
</dbReference>
<accession>A0A5N5E5B3</accession>
<feature type="domain" description="CD-NTase-associated protein 12/Pycsar effector protein TIR" evidence="1">
    <location>
        <begin position="240"/>
        <end position="352"/>
    </location>
</feature>
<dbReference type="EMBL" id="MRBO01000305">
    <property type="protein sequence ID" value="KAB2585608.1"/>
    <property type="molecule type" value="Genomic_DNA"/>
</dbReference>
<evidence type="ECO:0000313" key="2">
    <source>
        <dbReference type="EMBL" id="KAB2585608.1"/>
    </source>
</evidence>
<gene>
    <name evidence="2" type="ORF">BS297_09470</name>
</gene>
<reference evidence="2 3" key="1">
    <citation type="journal article" date="2017" name="Poromechanics V (2013)">
        <title>Genomic Characterization of the Arsenic-Tolerant Actinobacterium, &lt;i&gt;Rhodococcus erythropolis&lt;/i&gt; S43.</title>
        <authorList>
            <person name="Retamal-Morales G."/>
            <person name="Mehnert M."/>
            <person name="Schwabe R."/>
            <person name="Tischler D."/>
            <person name="Schloemann M."/>
            <person name="Levican G.J."/>
        </authorList>
    </citation>
    <scope>NUCLEOTIDE SEQUENCE [LARGE SCALE GENOMIC DNA]</scope>
    <source>
        <strain evidence="2 3">S43</strain>
    </source>
</reference>
<comment type="caution">
    <text evidence="2">The sequence shown here is derived from an EMBL/GenBank/DDBJ whole genome shotgun (WGS) entry which is preliminary data.</text>
</comment>
<dbReference type="AlphaFoldDB" id="A0A5N5E5B3"/>
<evidence type="ECO:0000259" key="1">
    <source>
        <dbReference type="Pfam" id="PF10137"/>
    </source>
</evidence>
<protein>
    <recommendedName>
        <fullName evidence="1">CD-NTase-associated protein 12/Pycsar effector protein TIR domain-containing protein</fullName>
    </recommendedName>
</protein>